<dbReference type="InterPro" id="IPR011990">
    <property type="entry name" value="TPR-like_helical_dom_sf"/>
</dbReference>
<evidence type="ECO:0000256" key="1">
    <source>
        <dbReference type="PROSITE-ProRule" id="PRU00339"/>
    </source>
</evidence>
<dbReference type="Pfam" id="PF14559">
    <property type="entry name" value="TPR_19"/>
    <property type="match status" value="1"/>
</dbReference>
<name>A0A5C8KTT1_9GAMM</name>
<dbReference type="PROSITE" id="PS50005">
    <property type="entry name" value="TPR"/>
    <property type="match status" value="2"/>
</dbReference>
<feature type="repeat" description="TPR" evidence="1">
    <location>
        <begin position="73"/>
        <end position="106"/>
    </location>
</feature>
<proteinExistence type="predicted"/>
<dbReference type="PANTHER" id="PTHR12558">
    <property type="entry name" value="CELL DIVISION CYCLE 16,23,27"/>
    <property type="match status" value="1"/>
</dbReference>
<keyword evidence="1" id="KW-0802">TPR repeat</keyword>
<protein>
    <submittedName>
        <fullName evidence="2">Type IV pilus biogenesis/stability protein PilW</fullName>
    </submittedName>
</protein>
<evidence type="ECO:0000313" key="2">
    <source>
        <dbReference type="EMBL" id="TXK64516.1"/>
    </source>
</evidence>
<dbReference type="NCBIfam" id="TIGR02521">
    <property type="entry name" value="type_IV_pilW"/>
    <property type="match status" value="1"/>
</dbReference>
<reference evidence="2 3" key="1">
    <citation type="submission" date="2019-08" db="EMBL/GenBank/DDBJ databases">
        <authorList>
            <person name="Karlyshev A.V."/>
        </authorList>
    </citation>
    <scope>NUCLEOTIDE SEQUENCE [LARGE SCALE GENOMIC DNA]</scope>
    <source>
        <strain evidence="2 3">Alg18-2.2</strain>
    </source>
</reference>
<evidence type="ECO:0000313" key="3">
    <source>
        <dbReference type="Proteomes" id="UP000321248"/>
    </source>
</evidence>
<dbReference type="Pfam" id="PF13432">
    <property type="entry name" value="TPR_16"/>
    <property type="match status" value="1"/>
</dbReference>
<dbReference type="AlphaFoldDB" id="A0A5C8KTT1"/>
<gene>
    <name evidence="2" type="primary">pilW</name>
    <name evidence="2" type="ORF">FU658_06450</name>
</gene>
<dbReference type="Gene3D" id="1.25.40.10">
    <property type="entry name" value="Tetratricopeptide repeat domain"/>
    <property type="match status" value="1"/>
</dbReference>
<dbReference type="EMBL" id="VRTS01000003">
    <property type="protein sequence ID" value="TXK64516.1"/>
    <property type="molecule type" value="Genomic_DNA"/>
</dbReference>
<organism evidence="2 3">
    <name type="scientific">Alkalisalibacterium limincola</name>
    <dbReference type="NCBI Taxonomy" id="2699169"/>
    <lineage>
        <taxon>Bacteria</taxon>
        <taxon>Pseudomonadati</taxon>
        <taxon>Pseudomonadota</taxon>
        <taxon>Gammaproteobacteria</taxon>
        <taxon>Lysobacterales</taxon>
        <taxon>Lysobacteraceae</taxon>
        <taxon>Alkalisalibacterium</taxon>
    </lineage>
</organism>
<dbReference type="OrthoDB" id="9814042at2"/>
<keyword evidence="3" id="KW-1185">Reference proteome</keyword>
<accession>A0A5C8KTT1</accession>
<dbReference type="PANTHER" id="PTHR12558:SF13">
    <property type="entry name" value="CELL DIVISION CYCLE PROTEIN 27 HOMOLOG"/>
    <property type="match status" value="1"/>
</dbReference>
<dbReference type="Proteomes" id="UP000321248">
    <property type="component" value="Unassembled WGS sequence"/>
</dbReference>
<comment type="caution">
    <text evidence="2">The sequence shown here is derived from an EMBL/GenBank/DDBJ whole genome shotgun (WGS) entry which is preliminary data.</text>
</comment>
<dbReference type="SMART" id="SM00028">
    <property type="entry name" value="TPR"/>
    <property type="match status" value="4"/>
</dbReference>
<feature type="repeat" description="TPR" evidence="1">
    <location>
        <begin position="107"/>
        <end position="140"/>
    </location>
</feature>
<dbReference type="InterPro" id="IPR019734">
    <property type="entry name" value="TPR_rpt"/>
</dbReference>
<dbReference type="InterPro" id="IPR013360">
    <property type="entry name" value="Pilus_4_PilW"/>
</dbReference>
<dbReference type="SUPFAM" id="SSF48452">
    <property type="entry name" value="TPR-like"/>
    <property type="match status" value="1"/>
</dbReference>
<sequence>MISMRPAGSSRARWWIARAARPISRRSYRERGIRMSQLKNPALASILILTLAACAGTSGPRAQQQPTQSSRAADENVALAQQYIQDGQYEVALGRLQHALSLDPRSANAHTMMGLLNERIGRDQQAGVSYRRATELQPDRGDIANNYGTWLCKHGQERESLRWFERAIEDPFYRSPDSALANAGACARRTGDLPAAEEYLRRALEANGRNPRVLQELALIQYEKGDYMRARAFVQRREASGPPDGEVLDLAARIEDRLGDRDAAHRYRSRLASEFPEFRPSTPGN</sequence>